<feature type="transmembrane region" description="Helical" evidence="5">
    <location>
        <begin position="12"/>
        <end position="37"/>
    </location>
</feature>
<feature type="transmembrane region" description="Helical" evidence="5">
    <location>
        <begin position="93"/>
        <end position="119"/>
    </location>
</feature>
<dbReference type="GO" id="GO:0015179">
    <property type="term" value="F:L-amino acid transmembrane transporter activity"/>
    <property type="evidence" value="ECO:0007669"/>
    <property type="project" value="TreeGrafter"/>
</dbReference>
<evidence type="ECO:0000256" key="3">
    <source>
        <dbReference type="ARBA" id="ARBA00022989"/>
    </source>
</evidence>
<evidence type="ECO:0000256" key="4">
    <source>
        <dbReference type="ARBA" id="ARBA00023136"/>
    </source>
</evidence>
<dbReference type="STRING" id="1168035.SAMN05444280_12119"/>
<dbReference type="EMBL" id="FQZE01000021">
    <property type="protein sequence ID" value="SHJ49829.1"/>
    <property type="molecule type" value="Genomic_DNA"/>
</dbReference>
<feature type="transmembrane region" description="Helical" evidence="5">
    <location>
        <begin position="370"/>
        <end position="390"/>
    </location>
</feature>
<sequence length="458" mass="49867">MNFSNDNLERKLGIFPVTNIVVANIIGAGIFTTTGYLMDFLGNPVLMLVLWLVGGVVALCGAMAFGELGAAFPEAGGEYTFISKLFHPMLGFLSGWLSLIVGFSAPIAASAIGFSNYFIWAFPSFQSWFLFDQIMSPDMFSRLLAVLVIVIFSLLHARGVVLGARIQNGLTILKVTLVVGLIIAGFAFGQGDFGHLKAFPKSGQGFSFNFTELKSVGLSLMFIMFAYSGWNSATYIGSEIKNPSKVIPRSLIISTVLVTLLYLLLNLFFVYAIPPAKMAGEPEIGGVAVGLAFGDFAGTIISLLISFALFSSLSAFIILGPRVYFSMARDGYFFKWVSVVHPKFKVPQNALLLQSAIAIVLVLSGTFEQIIAYMGFSLGIFPIIAVLGVFKLRMKGESKLKLPGYPVVHIFFILINLAILVLAYFERPWESTIAILTALSGIPLFYWFKMKKGKLPGS</sequence>
<feature type="transmembrane region" description="Helical" evidence="5">
    <location>
        <begin position="251"/>
        <end position="273"/>
    </location>
</feature>
<feature type="transmembrane region" description="Helical" evidence="5">
    <location>
        <begin position="300"/>
        <end position="325"/>
    </location>
</feature>
<feature type="transmembrane region" description="Helical" evidence="5">
    <location>
        <begin position="208"/>
        <end position="230"/>
    </location>
</feature>
<dbReference type="AlphaFoldDB" id="A0A1M6JT16"/>
<organism evidence="6 7">
    <name type="scientific">Tangfeifania diversioriginum</name>
    <dbReference type="NCBI Taxonomy" id="1168035"/>
    <lineage>
        <taxon>Bacteria</taxon>
        <taxon>Pseudomonadati</taxon>
        <taxon>Bacteroidota</taxon>
        <taxon>Bacteroidia</taxon>
        <taxon>Marinilabiliales</taxon>
        <taxon>Prolixibacteraceae</taxon>
        <taxon>Tangfeifania</taxon>
    </lineage>
</organism>
<dbReference type="OrthoDB" id="9806937at2"/>
<reference evidence="6 7" key="1">
    <citation type="submission" date="2016-11" db="EMBL/GenBank/DDBJ databases">
        <authorList>
            <person name="Jaros S."/>
            <person name="Januszkiewicz K."/>
            <person name="Wedrychowicz H."/>
        </authorList>
    </citation>
    <scope>NUCLEOTIDE SEQUENCE [LARGE SCALE GENOMIC DNA]</scope>
    <source>
        <strain evidence="6 7">DSM 27063</strain>
    </source>
</reference>
<dbReference type="InterPro" id="IPR050598">
    <property type="entry name" value="AminoAcid_Transporter"/>
</dbReference>
<evidence type="ECO:0000313" key="6">
    <source>
        <dbReference type="EMBL" id="SHJ49829.1"/>
    </source>
</evidence>
<evidence type="ECO:0000256" key="2">
    <source>
        <dbReference type="ARBA" id="ARBA00022692"/>
    </source>
</evidence>
<dbReference type="Proteomes" id="UP000184050">
    <property type="component" value="Unassembled WGS sequence"/>
</dbReference>
<feature type="transmembrane region" description="Helical" evidence="5">
    <location>
        <begin position="346"/>
        <end position="364"/>
    </location>
</feature>
<keyword evidence="4 5" id="KW-0472">Membrane</keyword>
<dbReference type="RefSeq" id="WP_073170296.1">
    <property type="nucleotide sequence ID" value="NZ_FQZE01000021.1"/>
</dbReference>
<keyword evidence="3 5" id="KW-1133">Transmembrane helix</keyword>
<keyword evidence="2 5" id="KW-0812">Transmembrane</keyword>
<dbReference type="InterPro" id="IPR002293">
    <property type="entry name" value="AA/rel_permease1"/>
</dbReference>
<feature type="transmembrane region" description="Helical" evidence="5">
    <location>
        <begin position="139"/>
        <end position="157"/>
    </location>
</feature>
<feature type="transmembrane region" description="Helical" evidence="5">
    <location>
        <begin position="49"/>
        <end position="72"/>
    </location>
</feature>
<gene>
    <name evidence="6" type="ORF">SAMN05444280_12119</name>
</gene>
<protein>
    <submittedName>
        <fullName evidence="6">Amino acid/polyamine/organocation transporter, APC superfamily</fullName>
    </submittedName>
</protein>
<feature type="transmembrane region" description="Helical" evidence="5">
    <location>
        <begin position="431"/>
        <end position="448"/>
    </location>
</feature>
<dbReference type="Gene3D" id="1.20.1740.10">
    <property type="entry name" value="Amino acid/polyamine transporter I"/>
    <property type="match status" value="1"/>
</dbReference>
<comment type="subcellular location">
    <subcellularLocation>
        <location evidence="1">Membrane</location>
        <topology evidence="1">Multi-pass membrane protein</topology>
    </subcellularLocation>
</comment>
<dbReference type="PIRSF" id="PIRSF006060">
    <property type="entry name" value="AA_transporter"/>
    <property type="match status" value="1"/>
</dbReference>
<evidence type="ECO:0000256" key="5">
    <source>
        <dbReference type="SAM" id="Phobius"/>
    </source>
</evidence>
<dbReference type="Pfam" id="PF13520">
    <property type="entry name" value="AA_permease_2"/>
    <property type="match status" value="1"/>
</dbReference>
<proteinExistence type="predicted"/>
<dbReference type="PANTHER" id="PTHR11785:SF512">
    <property type="entry name" value="SOBREMESA, ISOFORM B"/>
    <property type="match status" value="1"/>
</dbReference>
<dbReference type="GO" id="GO:0016020">
    <property type="term" value="C:membrane"/>
    <property type="evidence" value="ECO:0007669"/>
    <property type="project" value="UniProtKB-SubCell"/>
</dbReference>
<feature type="transmembrane region" description="Helical" evidence="5">
    <location>
        <begin position="169"/>
        <end position="188"/>
    </location>
</feature>
<dbReference type="PANTHER" id="PTHR11785">
    <property type="entry name" value="AMINO ACID TRANSPORTER"/>
    <property type="match status" value="1"/>
</dbReference>
<feature type="transmembrane region" description="Helical" evidence="5">
    <location>
        <begin position="402"/>
        <end position="425"/>
    </location>
</feature>
<evidence type="ECO:0000313" key="7">
    <source>
        <dbReference type="Proteomes" id="UP000184050"/>
    </source>
</evidence>
<keyword evidence="7" id="KW-1185">Reference proteome</keyword>
<evidence type="ECO:0000256" key="1">
    <source>
        <dbReference type="ARBA" id="ARBA00004141"/>
    </source>
</evidence>
<name>A0A1M6JT16_9BACT</name>
<accession>A0A1M6JT16</accession>